<keyword evidence="4 6" id="KW-0175">Coiled coil</keyword>
<dbReference type="Gene3D" id="3.40.50.300">
    <property type="entry name" value="P-loop containing nucleotide triphosphate hydrolases"/>
    <property type="match status" value="2"/>
</dbReference>
<dbReference type="InterPro" id="IPR024704">
    <property type="entry name" value="SMC"/>
</dbReference>
<dbReference type="InterPro" id="IPR010935">
    <property type="entry name" value="SMC_hinge"/>
</dbReference>
<dbReference type="GO" id="GO:0007059">
    <property type="term" value="P:chromosome segregation"/>
    <property type="evidence" value="ECO:0007669"/>
    <property type="project" value="UniProtKB-UniRule"/>
</dbReference>
<evidence type="ECO:0000259" key="7">
    <source>
        <dbReference type="SMART" id="SM00968"/>
    </source>
</evidence>
<organism evidence="8 9">
    <name type="scientific">Candidatus Ureaplasma intestinipullorum</name>
    <dbReference type="NCBI Taxonomy" id="2838770"/>
    <lineage>
        <taxon>Bacteria</taxon>
        <taxon>Bacillati</taxon>
        <taxon>Mycoplasmatota</taxon>
        <taxon>Mycoplasmoidales</taxon>
        <taxon>Mycoplasmoidaceae</taxon>
        <taxon>Ureaplasma</taxon>
    </lineage>
</organism>
<feature type="coiled-coil region" evidence="6">
    <location>
        <begin position="778"/>
        <end position="805"/>
    </location>
</feature>
<dbReference type="SUPFAM" id="SSF75553">
    <property type="entry name" value="Smc hinge domain"/>
    <property type="match status" value="1"/>
</dbReference>
<dbReference type="GO" id="GO:0003677">
    <property type="term" value="F:DNA binding"/>
    <property type="evidence" value="ECO:0007669"/>
    <property type="project" value="UniProtKB-UniRule"/>
</dbReference>
<accession>A0A9E2KW56</accession>
<comment type="subunit">
    <text evidence="6">Homodimer.</text>
</comment>
<feature type="coiled-coil region" evidence="6">
    <location>
        <begin position="326"/>
        <end position="381"/>
    </location>
</feature>
<evidence type="ECO:0000313" key="8">
    <source>
        <dbReference type="EMBL" id="MBU3830632.1"/>
    </source>
</evidence>
<dbReference type="PIRSF" id="PIRSF005719">
    <property type="entry name" value="SMC"/>
    <property type="match status" value="1"/>
</dbReference>
<feature type="domain" description="SMC hinge" evidence="7">
    <location>
        <begin position="417"/>
        <end position="536"/>
    </location>
</feature>
<keyword evidence="5 6" id="KW-0238">DNA-binding</keyword>
<dbReference type="AlphaFoldDB" id="A0A9E2KW56"/>
<evidence type="ECO:0000256" key="5">
    <source>
        <dbReference type="ARBA" id="ARBA00023125"/>
    </source>
</evidence>
<dbReference type="Pfam" id="PF06470">
    <property type="entry name" value="SMC_hinge"/>
    <property type="match status" value="1"/>
</dbReference>
<keyword evidence="3 6" id="KW-0067">ATP-binding</keyword>
<feature type="coiled-coil region" evidence="6">
    <location>
        <begin position="713"/>
        <end position="740"/>
    </location>
</feature>
<feature type="coiled-coil region" evidence="6">
    <location>
        <begin position="650"/>
        <end position="677"/>
    </location>
</feature>
<dbReference type="PANTHER" id="PTHR43977">
    <property type="entry name" value="STRUCTURAL MAINTENANCE OF CHROMOSOMES PROTEIN 3"/>
    <property type="match status" value="1"/>
</dbReference>
<gene>
    <name evidence="6" type="primary">smc</name>
    <name evidence="8" type="ORF">H9897_00505</name>
</gene>
<dbReference type="InterPro" id="IPR003395">
    <property type="entry name" value="RecF/RecN/SMC_N"/>
</dbReference>
<keyword evidence="1 6" id="KW-0963">Cytoplasm</keyword>
<evidence type="ECO:0000256" key="6">
    <source>
        <dbReference type="HAMAP-Rule" id="MF_01894"/>
    </source>
</evidence>
<comment type="domain">
    <text evidence="6">Contains large globular domains required for ATP hydrolysis at each terminus and a third globular domain forming a flexible hinge near the middle of the molecule. These domains are separated by coiled-coil structures.</text>
</comment>
<dbReference type="Proteomes" id="UP000824247">
    <property type="component" value="Unassembled WGS sequence"/>
</dbReference>
<proteinExistence type="inferred from homology"/>
<evidence type="ECO:0000256" key="4">
    <source>
        <dbReference type="ARBA" id="ARBA00023054"/>
    </source>
</evidence>
<reference evidence="8" key="1">
    <citation type="journal article" date="2021" name="PeerJ">
        <title>Extensive microbial diversity within the chicken gut microbiome revealed by metagenomics and culture.</title>
        <authorList>
            <person name="Gilroy R."/>
            <person name="Ravi A."/>
            <person name="Getino M."/>
            <person name="Pursley I."/>
            <person name="Horton D.L."/>
            <person name="Alikhan N.F."/>
            <person name="Baker D."/>
            <person name="Gharbi K."/>
            <person name="Hall N."/>
            <person name="Watson M."/>
            <person name="Adriaenssens E.M."/>
            <person name="Foster-Nyarko E."/>
            <person name="Jarju S."/>
            <person name="Secka A."/>
            <person name="Antonio M."/>
            <person name="Oren A."/>
            <person name="Chaudhuri R.R."/>
            <person name="La Ragione R."/>
            <person name="Hildebrand F."/>
            <person name="Pallen M.J."/>
        </authorList>
    </citation>
    <scope>NUCLEOTIDE SEQUENCE</scope>
    <source>
        <strain evidence="8">A5-1222</strain>
    </source>
</reference>
<dbReference type="GO" id="GO:0030261">
    <property type="term" value="P:chromosome condensation"/>
    <property type="evidence" value="ECO:0007669"/>
    <property type="project" value="InterPro"/>
</dbReference>
<evidence type="ECO:0000256" key="1">
    <source>
        <dbReference type="ARBA" id="ARBA00022490"/>
    </source>
</evidence>
<comment type="subcellular location">
    <subcellularLocation>
        <location evidence="6">Cytoplasm</location>
    </subcellularLocation>
</comment>
<dbReference type="Gene3D" id="1.20.1060.20">
    <property type="match status" value="1"/>
</dbReference>
<dbReference type="InterPro" id="IPR027417">
    <property type="entry name" value="P-loop_NTPase"/>
</dbReference>
<dbReference type="InterPro" id="IPR036277">
    <property type="entry name" value="SMC_hinge_sf"/>
</dbReference>
<keyword evidence="2 6" id="KW-0547">Nucleotide-binding</keyword>
<protein>
    <recommendedName>
        <fullName evidence="6">Chromosome partition protein Smc</fullName>
    </recommendedName>
</protein>
<dbReference type="Pfam" id="PF02463">
    <property type="entry name" value="SMC_N"/>
    <property type="match status" value="1"/>
</dbReference>
<feature type="coiled-coil region" evidence="6">
    <location>
        <begin position="250"/>
        <end position="277"/>
    </location>
</feature>
<dbReference type="GO" id="GO:0016887">
    <property type="term" value="F:ATP hydrolysis activity"/>
    <property type="evidence" value="ECO:0007669"/>
    <property type="project" value="InterPro"/>
</dbReference>
<dbReference type="GO" id="GO:0005524">
    <property type="term" value="F:ATP binding"/>
    <property type="evidence" value="ECO:0007669"/>
    <property type="project" value="UniProtKB-UniRule"/>
</dbReference>
<dbReference type="GO" id="GO:0005694">
    <property type="term" value="C:chromosome"/>
    <property type="evidence" value="ECO:0007669"/>
    <property type="project" value="InterPro"/>
</dbReference>
<dbReference type="EMBL" id="JAHLFM010000008">
    <property type="protein sequence ID" value="MBU3830632.1"/>
    <property type="molecule type" value="Genomic_DNA"/>
</dbReference>
<dbReference type="SUPFAM" id="SSF52540">
    <property type="entry name" value="P-loop containing nucleoside triphosphate hydrolases"/>
    <property type="match status" value="2"/>
</dbReference>
<dbReference type="SMART" id="SM00968">
    <property type="entry name" value="SMC_hinge"/>
    <property type="match status" value="1"/>
</dbReference>
<reference evidence="8" key="2">
    <citation type="submission" date="2021-04" db="EMBL/GenBank/DDBJ databases">
        <authorList>
            <person name="Gilroy R."/>
        </authorList>
    </citation>
    <scope>NUCLEOTIDE SEQUENCE</scope>
    <source>
        <strain evidence="8">A5-1222</strain>
    </source>
</reference>
<sequence>MIFLKNFYAEGFKSFARPINLNFSNTMIGIVGPNGSGKSNIVDALKWAMGEQSIKTLRGKEKTNLIFAGSNDMDEAEFALVELTFDNSKGILNYQNDEVKISRKLMRKTGESFFYINDEPARLKDIQDLFLDTGLTKGSLGIISQGTVNWFAEAKPEDRRHMFEEAAGIGRYTKQKNETLDLLEKAAYNLEHLDHYESNLRREIRDLSKQAEKAVQYKEKTQELKKLDVTISVQDYLAFKDESIEISKSISQYKTDLEKLKINIEENKSLRDKNNQEYLEKDNEIKSLSQIKDDLNIKLNDLNYKKIAYVNNLENNINSQNIEERKKSYLSLIASDEEEIKSLEKQINQNREKLSSLEKDYELSLELKNKLNDEYNSLNSEYSHKKVVYERLEELFKNSNNVERGVQTLLNSKNSIPGLHSTISNILQVPERYEVAIQTALGKSINNLIVENSNVAIFAINFLKKNNGGRATFLPMDTIKPKSIKDDSLTIMSKLEGFIDVASNLVKYDSIYDNIIKSLLGNVAISDTIESATHISKMVNNNYKVISLDGDVVYAGGALSGGQQQKTTASTFNIVEKINKAKLEFEEAKKLFIAKKIELEDVNNNSTKLNIEIQNIKGLISICENKLVETNSRLTRNKTGYKSIEDANDKEKLKVEINQFEKELIEVNEKLIEVSQKISTLQNLKEHSYEIYCQYNLNYERDQEIFISLNDKFNRKNNKLNNLLNDIKLIEDKINNLYEMTMEYAITEFNKPLDISTNEAKSIISKLRSEIDALGNINFEAVEKLAEKELELKSIEKEHNLARESVINLKNIIEDLDKRAKADFTSIINKVNEIIPQIFTSLFGGGDCSIKYTDPTNVLESGIEVIVHPLGKKVSNLVLLSGGEKTLVALTVLFALLKSSSLPLVVLDEAEAALDQANVNTFAKLIQEFSDSTQFLVITHRTGTMKMCDVLYGTTMQIKGVTKVIKTDLDNIKKMN</sequence>
<evidence type="ECO:0000256" key="2">
    <source>
        <dbReference type="ARBA" id="ARBA00022741"/>
    </source>
</evidence>
<dbReference type="HAMAP" id="MF_01894">
    <property type="entry name" value="Smc_prok"/>
    <property type="match status" value="1"/>
</dbReference>
<feature type="binding site" evidence="6">
    <location>
        <begin position="33"/>
        <end position="40"/>
    </location>
    <ligand>
        <name>ATP</name>
        <dbReference type="ChEBI" id="CHEBI:30616"/>
    </ligand>
</feature>
<comment type="similarity">
    <text evidence="6">Belongs to the SMC family.</text>
</comment>
<dbReference type="InterPro" id="IPR011890">
    <property type="entry name" value="SMC_prok"/>
</dbReference>
<name>A0A9E2KW56_9BACT</name>
<dbReference type="GO" id="GO:0005737">
    <property type="term" value="C:cytoplasm"/>
    <property type="evidence" value="ECO:0007669"/>
    <property type="project" value="UniProtKB-SubCell"/>
</dbReference>
<comment type="function">
    <text evidence="6">Required for chromosome condensation and partitioning.</text>
</comment>
<dbReference type="GO" id="GO:0007062">
    <property type="term" value="P:sister chromatid cohesion"/>
    <property type="evidence" value="ECO:0007669"/>
    <property type="project" value="InterPro"/>
</dbReference>
<evidence type="ECO:0000256" key="3">
    <source>
        <dbReference type="ARBA" id="ARBA00022840"/>
    </source>
</evidence>
<dbReference type="GO" id="GO:0006260">
    <property type="term" value="P:DNA replication"/>
    <property type="evidence" value="ECO:0007669"/>
    <property type="project" value="UniProtKB-UniRule"/>
</dbReference>
<dbReference type="Gene3D" id="3.30.70.1620">
    <property type="match status" value="1"/>
</dbReference>
<comment type="caution">
    <text evidence="8">The sequence shown here is derived from an EMBL/GenBank/DDBJ whole genome shotgun (WGS) entry which is preliminary data.</text>
</comment>
<evidence type="ECO:0000313" key="9">
    <source>
        <dbReference type="Proteomes" id="UP000824247"/>
    </source>
</evidence>